<feature type="chain" id="PRO_5001985089" evidence="2">
    <location>
        <begin position="24"/>
        <end position="111"/>
    </location>
</feature>
<proteinExistence type="predicted"/>
<feature type="signal peptide" evidence="2">
    <location>
        <begin position="1"/>
        <end position="23"/>
    </location>
</feature>
<sequence>MSTKFFRICPLVVLMTFHRGSYAASTHEQDQFSLILQQLDTIERLATRAETANTAESVERYRFDYPRLSQDIQRIRHGVQGYLSPSRAQPRDPSELVGDYRLDTPPTEPSP</sequence>
<evidence type="ECO:0000313" key="4">
    <source>
        <dbReference type="Proteomes" id="UP000030060"/>
    </source>
</evidence>
<dbReference type="InterPro" id="IPR019110">
    <property type="entry name" value="Uncharacterised_RAQPRD"/>
</dbReference>
<comment type="caution">
    <text evidence="3">The sequence shown here is derived from an EMBL/GenBank/DDBJ whole genome shotgun (WGS) entry which is preliminary data.</text>
</comment>
<protein>
    <submittedName>
        <fullName evidence="3">Conjugal transfer protein</fullName>
    </submittedName>
</protein>
<dbReference type="Proteomes" id="UP000030060">
    <property type="component" value="Unassembled WGS sequence"/>
</dbReference>
<evidence type="ECO:0000313" key="3">
    <source>
        <dbReference type="EMBL" id="KGE65853.1"/>
    </source>
</evidence>
<dbReference type="EMBL" id="ASGY01000164">
    <property type="protein sequence ID" value="KGE65853.1"/>
    <property type="molecule type" value="Genomic_DNA"/>
</dbReference>
<feature type="compositionally biased region" description="Basic and acidic residues" evidence="1">
    <location>
        <begin position="89"/>
        <end position="102"/>
    </location>
</feature>
<keyword evidence="2" id="KW-0732">Signal</keyword>
<dbReference type="OrthoDB" id="8910666at2"/>
<reference evidence="3 4" key="1">
    <citation type="journal article" date="2013" name="Genome Announc.">
        <title>Draft Genome Sequence of Pseudomonas fluorescens LMG 5329, a White Line-Inducing Principle-Producing Bioindicator for the Mushroom Pathogen Pseudomonas tolaasii.</title>
        <authorList>
            <person name="Ghequire M.G."/>
            <person name="Rokni-Zadeh H."/>
            <person name="Zarrineh P."/>
            <person name="De Mot R."/>
        </authorList>
    </citation>
    <scope>NUCLEOTIDE SEQUENCE [LARGE SCALE GENOMIC DNA]</scope>
    <source>
        <strain evidence="3 4">LMG 5329</strain>
    </source>
</reference>
<evidence type="ECO:0000256" key="1">
    <source>
        <dbReference type="SAM" id="MobiDB-lite"/>
    </source>
</evidence>
<gene>
    <name evidence="3" type="ORF">K814_0121995</name>
</gene>
<accession>A0A0A1YVA0</accession>
<dbReference type="NCBIfam" id="TIGR01690">
    <property type="entry name" value="ICE_RAQPRD"/>
    <property type="match status" value="1"/>
</dbReference>
<dbReference type="Pfam" id="PF09686">
    <property type="entry name" value="Plasmid_RAQPRD"/>
    <property type="match status" value="1"/>
</dbReference>
<evidence type="ECO:0000256" key="2">
    <source>
        <dbReference type="SAM" id="SignalP"/>
    </source>
</evidence>
<name>A0A0A1YVA0_PSEFL</name>
<organism evidence="3 4">
    <name type="scientific">Pseudomonas fluorescens LMG 5329</name>
    <dbReference type="NCBI Taxonomy" id="1324332"/>
    <lineage>
        <taxon>Bacteria</taxon>
        <taxon>Pseudomonadati</taxon>
        <taxon>Pseudomonadota</taxon>
        <taxon>Gammaproteobacteria</taxon>
        <taxon>Pseudomonadales</taxon>
        <taxon>Pseudomonadaceae</taxon>
        <taxon>Pseudomonas</taxon>
    </lineage>
</organism>
<dbReference type="AlphaFoldDB" id="A0A0A1YVA0"/>
<feature type="region of interest" description="Disordered" evidence="1">
    <location>
        <begin position="79"/>
        <end position="111"/>
    </location>
</feature>
<dbReference type="RefSeq" id="WP_025999942.1">
    <property type="nucleotide sequence ID" value="NZ_ASGY01000164.1"/>
</dbReference>